<evidence type="ECO:0000256" key="5">
    <source>
        <dbReference type="ARBA" id="ARBA00023242"/>
    </source>
</evidence>
<feature type="compositionally biased region" description="Polar residues" evidence="7">
    <location>
        <begin position="204"/>
        <end position="216"/>
    </location>
</feature>
<reference evidence="12" key="1">
    <citation type="submission" date="2017-02" db="UniProtKB">
        <authorList>
            <consortium name="WormBaseParasite"/>
        </authorList>
    </citation>
    <scope>IDENTIFICATION</scope>
</reference>
<evidence type="ECO:0000313" key="11">
    <source>
        <dbReference type="Proteomes" id="UP000274756"/>
    </source>
</evidence>
<feature type="region of interest" description="Disordered" evidence="7">
    <location>
        <begin position="153"/>
        <end position="221"/>
    </location>
</feature>
<dbReference type="GO" id="GO:0005634">
    <property type="term" value="C:nucleus"/>
    <property type="evidence" value="ECO:0007669"/>
    <property type="project" value="UniProtKB-SubCell"/>
</dbReference>
<dbReference type="GO" id="GO:0006357">
    <property type="term" value="P:regulation of transcription by RNA polymerase II"/>
    <property type="evidence" value="ECO:0007669"/>
    <property type="project" value="TreeGrafter"/>
</dbReference>
<keyword evidence="4" id="KW-0804">Transcription</keyword>
<gene>
    <name evidence="9" type="ORF">DME_LOCUS1583</name>
</gene>
<dbReference type="GO" id="GO:0003677">
    <property type="term" value="F:DNA binding"/>
    <property type="evidence" value="ECO:0007669"/>
    <property type="project" value="UniProtKB-UniRule"/>
</dbReference>
<evidence type="ECO:0000256" key="6">
    <source>
        <dbReference type="PROSITE-ProRule" id="PRU00320"/>
    </source>
</evidence>
<evidence type="ECO:0000256" key="1">
    <source>
        <dbReference type="ARBA" id="ARBA00004123"/>
    </source>
</evidence>
<dbReference type="SUPFAM" id="SSF46689">
    <property type="entry name" value="Homeodomain-like"/>
    <property type="match status" value="1"/>
</dbReference>
<dbReference type="InterPro" id="IPR009057">
    <property type="entry name" value="Homeodomain-like_sf"/>
</dbReference>
<dbReference type="Proteomes" id="UP000038040">
    <property type="component" value="Unplaced"/>
</dbReference>
<evidence type="ECO:0000313" key="10">
    <source>
        <dbReference type="Proteomes" id="UP000038040"/>
    </source>
</evidence>
<feature type="domain" description="HTH psq-type" evidence="8">
    <location>
        <begin position="272"/>
        <end position="324"/>
    </location>
</feature>
<dbReference type="InterPro" id="IPR007889">
    <property type="entry name" value="HTH_Psq"/>
</dbReference>
<keyword evidence="11" id="KW-1185">Reference proteome</keyword>
<dbReference type="WBParaSite" id="DME_0000703101-mRNA-1">
    <property type="protein sequence ID" value="DME_0000703101-mRNA-1"/>
    <property type="gene ID" value="DME_0000703101"/>
</dbReference>
<keyword evidence="2" id="KW-0805">Transcription regulation</keyword>
<feature type="compositionally biased region" description="Polar residues" evidence="7">
    <location>
        <begin position="1"/>
        <end position="10"/>
    </location>
</feature>
<feature type="DNA-binding region" description="H-T-H motif" evidence="6">
    <location>
        <begin position="300"/>
        <end position="320"/>
    </location>
</feature>
<proteinExistence type="predicted"/>
<organism evidence="10 12">
    <name type="scientific">Dracunculus medinensis</name>
    <name type="common">Guinea worm</name>
    <dbReference type="NCBI Taxonomy" id="318479"/>
    <lineage>
        <taxon>Eukaryota</taxon>
        <taxon>Metazoa</taxon>
        <taxon>Ecdysozoa</taxon>
        <taxon>Nematoda</taxon>
        <taxon>Chromadorea</taxon>
        <taxon>Rhabditida</taxon>
        <taxon>Spirurina</taxon>
        <taxon>Dracunculoidea</taxon>
        <taxon>Dracunculidae</taxon>
        <taxon>Dracunculus</taxon>
    </lineage>
</organism>
<dbReference type="STRING" id="318479.A0A0N4UHJ7"/>
<dbReference type="Gene3D" id="1.10.10.60">
    <property type="entry name" value="Homeodomain-like"/>
    <property type="match status" value="2"/>
</dbReference>
<protein>
    <submittedName>
        <fullName evidence="12">HTH psq-type domain-containing protein</fullName>
    </submittedName>
</protein>
<dbReference type="AlphaFoldDB" id="A0A0N4UHJ7"/>
<evidence type="ECO:0000313" key="9">
    <source>
        <dbReference type="EMBL" id="VDN51610.1"/>
    </source>
</evidence>
<evidence type="ECO:0000256" key="4">
    <source>
        <dbReference type="ARBA" id="ARBA00023163"/>
    </source>
</evidence>
<comment type="subcellular location">
    <subcellularLocation>
        <location evidence="1 6">Nucleus</location>
    </subcellularLocation>
</comment>
<keyword evidence="5 6" id="KW-0539">Nucleus</keyword>
<dbReference type="PANTHER" id="PTHR21545:SF13">
    <property type="entry name" value="ECDYSONE-INDUCED PROTEIN 93F, ISOFORM C"/>
    <property type="match status" value="1"/>
</dbReference>
<feature type="region of interest" description="Disordered" evidence="7">
    <location>
        <begin position="335"/>
        <end position="381"/>
    </location>
</feature>
<sequence>MANLQRSSTNEESEMGKDEQPLDLSSKRERALQNAQNSTSPGSKFRETKRKRNAIDSFIPLSKFAEKPFEKAKNDLTVDTQAEKIPVPPILITGTVRRAYTQADLDAAVKDIRCGRLGTRRASVVYGVPSWTSVKFRSTLRNKIYKLEASEDIDGERSQKRRRQINEKKFCSAKSAKKRKKNQSKENANVESKIDGEHKDSIKSRNSSINPESSLTEALPTSPIVSEAKKTLWSSFPRRPSILENDVIVEELSKSHSPEDNTENQMEWKRTRAKRGQYRKYDKDALDEAVKSVKRGEMSVHRAGSFYGVPHSTLEYKVKERNLMRNKKRTMSIDDNMSEFDGSENGQIGRSSRSVTPVAASSPASTESIVGMRQQTAAISS</sequence>
<reference evidence="9 11" key="2">
    <citation type="submission" date="2018-11" db="EMBL/GenBank/DDBJ databases">
        <authorList>
            <consortium name="Pathogen Informatics"/>
        </authorList>
    </citation>
    <scope>NUCLEOTIDE SEQUENCE [LARGE SCALE GENOMIC DNA]</scope>
</reference>
<evidence type="ECO:0000313" key="12">
    <source>
        <dbReference type="WBParaSite" id="DME_0000703101-mRNA-1"/>
    </source>
</evidence>
<dbReference type="FunFam" id="1.10.10.60:FF:000019">
    <property type="entry name" value="Ligand-dependent corepressor isoform 1"/>
    <property type="match status" value="1"/>
</dbReference>
<feature type="compositionally biased region" description="Low complexity" evidence="7">
    <location>
        <begin position="350"/>
        <end position="366"/>
    </location>
</feature>
<dbReference type="PROSITE" id="PS50960">
    <property type="entry name" value="HTH_PSQ"/>
    <property type="match status" value="1"/>
</dbReference>
<feature type="compositionally biased region" description="Basic and acidic residues" evidence="7">
    <location>
        <begin position="14"/>
        <end position="31"/>
    </location>
</feature>
<evidence type="ECO:0000256" key="7">
    <source>
        <dbReference type="SAM" id="MobiDB-lite"/>
    </source>
</evidence>
<evidence type="ECO:0000256" key="3">
    <source>
        <dbReference type="ARBA" id="ARBA00023125"/>
    </source>
</evidence>
<dbReference type="EMBL" id="UYYG01000025">
    <property type="protein sequence ID" value="VDN51610.1"/>
    <property type="molecule type" value="Genomic_DNA"/>
</dbReference>
<keyword evidence="3 6" id="KW-0238">DNA-binding</keyword>
<accession>A0A0N4UHJ7</accession>
<evidence type="ECO:0000259" key="8">
    <source>
        <dbReference type="PROSITE" id="PS50960"/>
    </source>
</evidence>
<dbReference type="Proteomes" id="UP000274756">
    <property type="component" value="Unassembled WGS sequence"/>
</dbReference>
<dbReference type="Pfam" id="PF05225">
    <property type="entry name" value="HTH_psq"/>
    <property type="match status" value="2"/>
</dbReference>
<name>A0A0N4UHJ7_DRAME</name>
<dbReference type="OrthoDB" id="10028342at2759"/>
<feature type="compositionally biased region" description="Basic and acidic residues" evidence="7">
    <location>
        <begin position="192"/>
        <end position="203"/>
    </location>
</feature>
<evidence type="ECO:0000256" key="2">
    <source>
        <dbReference type="ARBA" id="ARBA00023015"/>
    </source>
</evidence>
<feature type="compositionally biased region" description="Polar residues" evidence="7">
    <location>
        <begin position="33"/>
        <end position="42"/>
    </location>
</feature>
<feature type="region of interest" description="Disordered" evidence="7">
    <location>
        <begin position="1"/>
        <end position="51"/>
    </location>
</feature>
<dbReference type="PANTHER" id="PTHR21545">
    <property type="entry name" value="TRANSCRIPTION FACTOR MLR1/2"/>
    <property type="match status" value="1"/>
</dbReference>